<proteinExistence type="predicted"/>
<feature type="transmembrane region" description="Helical" evidence="1">
    <location>
        <begin position="27"/>
        <end position="45"/>
    </location>
</feature>
<protein>
    <submittedName>
        <fullName evidence="2">Uncharacterized protein</fullName>
    </submittedName>
</protein>
<gene>
    <name evidence="2" type="ORF">VNO77_46232</name>
</gene>
<accession>A0AAN9JJ39</accession>
<comment type="caution">
    <text evidence="2">The sequence shown here is derived from an EMBL/GenBank/DDBJ whole genome shotgun (WGS) entry which is preliminary data.</text>
</comment>
<name>A0AAN9JJ39_CANGL</name>
<dbReference type="AlphaFoldDB" id="A0AAN9JJ39"/>
<keyword evidence="1" id="KW-0812">Transmembrane</keyword>
<keyword evidence="1" id="KW-0472">Membrane</keyword>
<keyword evidence="1" id="KW-1133">Transmembrane helix</keyword>
<evidence type="ECO:0000313" key="3">
    <source>
        <dbReference type="Proteomes" id="UP001367508"/>
    </source>
</evidence>
<sequence length="80" mass="9441">MIESIRTIERLLMGLSLYVLQRCSFDVDFIFLFFFYPILILAFSYENHCSFSKPRPKLDSAHIFCLVILIQYERSSPSPI</sequence>
<organism evidence="2 3">
    <name type="scientific">Canavalia gladiata</name>
    <name type="common">Sword bean</name>
    <name type="synonym">Dolichos gladiatus</name>
    <dbReference type="NCBI Taxonomy" id="3824"/>
    <lineage>
        <taxon>Eukaryota</taxon>
        <taxon>Viridiplantae</taxon>
        <taxon>Streptophyta</taxon>
        <taxon>Embryophyta</taxon>
        <taxon>Tracheophyta</taxon>
        <taxon>Spermatophyta</taxon>
        <taxon>Magnoliopsida</taxon>
        <taxon>eudicotyledons</taxon>
        <taxon>Gunneridae</taxon>
        <taxon>Pentapetalae</taxon>
        <taxon>rosids</taxon>
        <taxon>fabids</taxon>
        <taxon>Fabales</taxon>
        <taxon>Fabaceae</taxon>
        <taxon>Papilionoideae</taxon>
        <taxon>50 kb inversion clade</taxon>
        <taxon>NPAAA clade</taxon>
        <taxon>indigoferoid/millettioid clade</taxon>
        <taxon>Phaseoleae</taxon>
        <taxon>Canavalia</taxon>
    </lineage>
</organism>
<evidence type="ECO:0000256" key="1">
    <source>
        <dbReference type="SAM" id="Phobius"/>
    </source>
</evidence>
<evidence type="ECO:0000313" key="2">
    <source>
        <dbReference type="EMBL" id="KAK7298912.1"/>
    </source>
</evidence>
<dbReference type="EMBL" id="JAYMYQ010000023">
    <property type="protein sequence ID" value="KAK7298912.1"/>
    <property type="molecule type" value="Genomic_DNA"/>
</dbReference>
<reference evidence="2 3" key="1">
    <citation type="submission" date="2024-01" db="EMBL/GenBank/DDBJ databases">
        <title>The genomes of 5 underutilized Papilionoideae crops provide insights into root nodulation and disease resistanc.</title>
        <authorList>
            <person name="Jiang F."/>
        </authorList>
    </citation>
    <scope>NUCLEOTIDE SEQUENCE [LARGE SCALE GENOMIC DNA]</scope>
    <source>
        <strain evidence="2">LVBAO_FW01</strain>
        <tissue evidence="2">Leaves</tissue>
    </source>
</reference>
<dbReference type="Proteomes" id="UP001367508">
    <property type="component" value="Unassembled WGS sequence"/>
</dbReference>
<keyword evidence="3" id="KW-1185">Reference proteome</keyword>